<name>A0A2I2KSZ7_9ACTN</name>
<evidence type="ECO:0000313" key="1">
    <source>
        <dbReference type="EMBL" id="SNQ48791.1"/>
    </source>
</evidence>
<organism evidence="1 2">
    <name type="scientific">Frankia canadensis</name>
    <dbReference type="NCBI Taxonomy" id="1836972"/>
    <lineage>
        <taxon>Bacteria</taxon>
        <taxon>Bacillati</taxon>
        <taxon>Actinomycetota</taxon>
        <taxon>Actinomycetes</taxon>
        <taxon>Frankiales</taxon>
        <taxon>Frankiaceae</taxon>
        <taxon>Frankia</taxon>
    </lineage>
</organism>
<protein>
    <recommendedName>
        <fullName evidence="3">CR-type domain-containing protein</fullName>
    </recommendedName>
</protein>
<evidence type="ECO:0008006" key="3">
    <source>
        <dbReference type="Google" id="ProtNLM"/>
    </source>
</evidence>
<proteinExistence type="predicted"/>
<dbReference type="EMBL" id="FZMO01000201">
    <property type="protein sequence ID" value="SNQ48791.1"/>
    <property type="molecule type" value="Genomic_DNA"/>
</dbReference>
<reference evidence="1 2" key="1">
    <citation type="submission" date="2017-06" db="EMBL/GenBank/DDBJ databases">
        <authorList>
            <person name="Kim H.J."/>
            <person name="Triplett B.A."/>
        </authorList>
    </citation>
    <scope>NUCLEOTIDE SEQUENCE [LARGE SCALE GENOMIC DNA]</scope>
    <source>
        <strain evidence="1">FRACA_ARgP5</strain>
    </source>
</reference>
<dbReference type="Proteomes" id="UP000234331">
    <property type="component" value="Unassembled WGS sequence"/>
</dbReference>
<sequence length="94" mass="10176">MTLCTGHLSQAGGPWTEVAAPGILVPVSRARKRSSRFFRPPDERVSLGLMTCPSCNGTRYQTRPQAERDADGLFDGDANIKCRECGGTGKIPPR</sequence>
<accession>A0A2I2KSZ7</accession>
<keyword evidence="2" id="KW-1185">Reference proteome</keyword>
<dbReference type="AlphaFoldDB" id="A0A2I2KSZ7"/>
<gene>
    <name evidence="1" type="ORF">FRACA_280013</name>
</gene>
<evidence type="ECO:0000313" key="2">
    <source>
        <dbReference type="Proteomes" id="UP000234331"/>
    </source>
</evidence>